<keyword evidence="3" id="KW-1185">Reference proteome</keyword>
<sequence>MFEGPCYWAGSFCEEAASRGEDQMRFGWKLTCGALLLGAIVILMNFQIQKTACAGLSDREALAILQPAFVHIKSRARPEDMGSLRLETKIHRDDNYAPDDPNSNVWVDLVDAQTSTNPLAREWCFP</sequence>
<keyword evidence="1" id="KW-1133">Transmembrane helix</keyword>
<comment type="caution">
    <text evidence="2">The sequence shown here is derived from an EMBL/GenBank/DDBJ whole genome shotgun (WGS) entry which is preliminary data.</text>
</comment>
<evidence type="ECO:0000256" key="1">
    <source>
        <dbReference type="SAM" id="Phobius"/>
    </source>
</evidence>
<accession>A0A3S2UQR0</accession>
<feature type="transmembrane region" description="Helical" evidence="1">
    <location>
        <begin position="26"/>
        <end position="46"/>
    </location>
</feature>
<dbReference type="EMBL" id="SACO01000024">
    <property type="protein sequence ID" value="RVU02223.1"/>
    <property type="molecule type" value="Genomic_DNA"/>
</dbReference>
<evidence type="ECO:0000313" key="3">
    <source>
        <dbReference type="Proteomes" id="UP000282837"/>
    </source>
</evidence>
<reference evidence="2 3" key="1">
    <citation type="submission" date="2019-01" db="EMBL/GenBank/DDBJ databases">
        <authorList>
            <person name="Chen W.-M."/>
        </authorList>
    </citation>
    <scope>NUCLEOTIDE SEQUENCE [LARGE SCALE GENOMIC DNA]</scope>
    <source>
        <strain evidence="2 3">FSY-9</strain>
    </source>
</reference>
<keyword evidence="1" id="KW-0472">Membrane</keyword>
<protein>
    <submittedName>
        <fullName evidence="2">Uncharacterized protein</fullName>
    </submittedName>
</protein>
<evidence type="ECO:0000313" key="2">
    <source>
        <dbReference type="EMBL" id="RVU02223.1"/>
    </source>
</evidence>
<proteinExistence type="predicted"/>
<dbReference type="AlphaFoldDB" id="A0A3S2UQR0"/>
<keyword evidence="1" id="KW-0812">Transmembrane</keyword>
<name>A0A3S2UQR0_9SPHN</name>
<organism evidence="2 3">
    <name type="scientific">Novosphingobium umbonatum</name>
    <dbReference type="NCBI Taxonomy" id="1908524"/>
    <lineage>
        <taxon>Bacteria</taxon>
        <taxon>Pseudomonadati</taxon>
        <taxon>Pseudomonadota</taxon>
        <taxon>Alphaproteobacteria</taxon>
        <taxon>Sphingomonadales</taxon>
        <taxon>Sphingomonadaceae</taxon>
        <taxon>Novosphingobium</taxon>
    </lineage>
</organism>
<dbReference type="Proteomes" id="UP000282837">
    <property type="component" value="Unassembled WGS sequence"/>
</dbReference>
<dbReference type="RefSeq" id="WP_220446041.1">
    <property type="nucleotide sequence ID" value="NZ_SACO01000024.1"/>
</dbReference>
<gene>
    <name evidence="2" type="ORF">EOE18_17560</name>
</gene>